<reference evidence="3" key="4">
    <citation type="submission" date="2025-05" db="UniProtKB">
        <authorList>
            <consortium name="EnsemblFungi"/>
        </authorList>
    </citation>
    <scope>IDENTIFICATION</scope>
    <source>
        <strain evidence="3">isolate 1-1 / race 1 (BBBD)</strain>
    </source>
</reference>
<gene>
    <name evidence="2" type="ORF">PTTG_26286</name>
</gene>
<dbReference type="VEuPathDB" id="FungiDB:PTTG_26286"/>
<protein>
    <submittedName>
        <fullName evidence="3">ATP-dependent DNA helicase</fullName>
    </submittedName>
</protein>
<keyword evidence="4" id="KW-1185">Reference proteome</keyword>
<dbReference type="OrthoDB" id="3366231at2759"/>
<dbReference type="PANTHER" id="PTHR10492">
    <property type="match status" value="1"/>
</dbReference>
<evidence type="ECO:0000313" key="3">
    <source>
        <dbReference type="EnsemblFungi" id="PTTG_26286-t43_1-p1"/>
    </source>
</evidence>
<dbReference type="STRING" id="630390.A0A180GUZ6"/>
<evidence type="ECO:0000259" key="1">
    <source>
        <dbReference type="Pfam" id="PF21530"/>
    </source>
</evidence>
<sequence>MTSSKSGKLRLLLSPGPPACQQKLFKDHFYNLGDDVVFKLGTRYSVANPTQEEIRGLTLWLMSQTLAEMNACFQSVGLKLSCKDQFLMEMFDGAQDIFDFTAISARLEKNEMMFTLEQRVFFNGVMYAVNNQVPPMFYLDGPGGTDDLIRNPVKYLYGDIKTECQRTQDSYMEYLSSRCILTPLNMNVEVLTSILVDKPDNEALDLLAKESLSKLDFPGFPEHSLSLAVGMPVMLLQNLNIPQGLCNRRWTMGANISTGSHKGKEVTLTKITLWYKGEAQDKISCYCNQFPVVAYFNCM</sequence>
<dbReference type="Pfam" id="PF21530">
    <property type="entry name" value="Pif1_2B_dom"/>
    <property type="match status" value="1"/>
</dbReference>
<reference evidence="3 4" key="3">
    <citation type="journal article" date="2017" name="G3 (Bethesda)">
        <title>Comparative analysis highlights variable genome content of wheat rusts and divergence of the mating loci.</title>
        <authorList>
            <person name="Cuomo C.A."/>
            <person name="Bakkeren G."/>
            <person name="Khalil H.B."/>
            <person name="Panwar V."/>
            <person name="Joly D."/>
            <person name="Linning R."/>
            <person name="Sakthikumar S."/>
            <person name="Song X."/>
            <person name="Adiconis X."/>
            <person name="Fan L."/>
            <person name="Goldberg J.M."/>
            <person name="Levin J.Z."/>
            <person name="Young S."/>
            <person name="Zeng Q."/>
            <person name="Anikster Y."/>
            <person name="Bruce M."/>
            <person name="Wang M."/>
            <person name="Yin C."/>
            <person name="McCallum B."/>
            <person name="Szabo L.J."/>
            <person name="Hulbert S."/>
            <person name="Chen X."/>
            <person name="Fellers J.P."/>
        </authorList>
    </citation>
    <scope>NUCLEOTIDE SEQUENCE</scope>
    <source>
        <strain evidence="4">Isolate 1-1 / race 1 (BBBD)</strain>
        <strain evidence="3">isolate 1-1 / race 1 (BBBD)</strain>
    </source>
</reference>
<dbReference type="Proteomes" id="UP000005240">
    <property type="component" value="Unassembled WGS sequence"/>
</dbReference>
<reference evidence="2" key="1">
    <citation type="submission" date="2009-11" db="EMBL/GenBank/DDBJ databases">
        <authorList>
            <consortium name="The Broad Institute Genome Sequencing Platform"/>
            <person name="Ward D."/>
            <person name="Feldgarden M."/>
            <person name="Earl A."/>
            <person name="Young S.K."/>
            <person name="Zeng Q."/>
            <person name="Koehrsen M."/>
            <person name="Alvarado L."/>
            <person name="Berlin A."/>
            <person name="Bochicchio J."/>
            <person name="Borenstein D."/>
            <person name="Chapman S.B."/>
            <person name="Chen Z."/>
            <person name="Engels R."/>
            <person name="Freedman E."/>
            <person name="Gellesch M."/>
            <person name="Goldberg J."/>
            <person name="Griggs A."/>
            <person name="Gujja S."/>
            <person name="Heilman E."/>
            <person name="Heiman D."/>
            <person name="Hepburn T."/>
            <person name="Howarth C."/>
            <person name="Jen D."/>
            <person name="Larson L."/>
            <person name="Lewis B."/>
            <person name="Mehta T."/>
            <person name="Park D."/>
            <person name="Pearson M."/>
            <person name="Roberts A."/>
            <person name="Saif S."/>
            <person name="Shea T."/>
            <person name="Shenoy N."/>
            <person name="Sisk P."/>
            <person name="Stolte C."/>
            <person name="Sykes S."/>
            <person name="Thomson T."/>
            <person name="Walk T."/>
            <person name="White J."/>
            <person name="Yandava C."/>
            <person name="Izard J."/>
            <person name="Baranova O.V."/>
            <person name="Blanton J.M."/>
            <person name="Tanner A.C."/>
            <person name="Dewhirst F.E."/>
            <person name="Haas B."/>
            <person name="Nusbaum C."/>
            <person name="Birren B."/>
        </authorList>
    </citation>
    <scope>NUCLEOTIDE SEQUENCE [LARGE SCALE GENOMIC DNA]</scope>
    <source>
        <strain evidence="2">1-1 BBBD Race 1</strain>
    </source>
</reference>
<feature type="domain" description="DNA helicase Pif1-like 2B" evidence="1">
    <location>
        <begin position="212"/>
        <end position="247"/>
    </location>
</feature>
<dbReference type="EMBL" id="ADAS02000018">
    <property type="protein sequence ID" value="OAV96637.1"/>
    <property type="molecule type" value="Genomic_DNA"/>
</dbReference>
<organism evidence="2">
    <name type="scientific">Puccinia triticina (isolate 1-1 / race 1 (BBBD))</name>
    <name type="common">Brown leaf rust fungus</name>
    <dbReference type="NCBI Taxonomy" id="630390"/>
    <lineage>
        <taxon>Eukaryota</taxon>
        <taxon>Fungi</taxon>
        <taxon>Dikarya</taxon>
        <taxon>Basidiomycota</taxon>
        <taxon>Pucciniomycotina</taxon>
        <taxon>Pucciniomycetes</taxon>
        <taxon>Pucciniales</taxon>
        <taxon>Pucciniaceae</taxon>
        <taxon>Puccinia</taxon>
    </lineage>
</organism>
<proteinExistence type="predicted"/>
<reference evidence="2" key="2">
    <citation type="submission" date="2016-05" db="EMBL/GenBank/DDBJ databases">
        <title>Comparative analysis highlights variable genome content of wheat rusts and divergence of the mating loci.</title>
        <authorList>
            <person name="Cuomo C.A."/>
            <person name="Bakkeren G."/>
            <person name="Szabo L."/>
            <person name="Khalil H."/>
            <person name="Joly D."/>
            <person name="Goldberg J."/>
            <person name="Young S."/>
            <person name="Zeng Q."/>
            <person name="Fellers J."/>
        </authorList>
    </citation>
    <scope>NUCLEOTIDE SEQUENCE [LARGE SCALE GENOMIC DNA]</scope>
    <source>
        <strain evidence="2">1-1 BBBD Race 1</strain>
    </source>
</reference>
<dbReference type="EnsemblFungi" id="PTTG_26286-t43_1">
    <property type="protein sequence ID" value="PTTG_26286-t43_1-p1"/>
    <property type="gene ID" value="PTTG_26286"/>
</dbReference>
<evidence type="ECO:0000313" key="2">
    <source>
        <dbReference type="EMBL" id="OAV96637.1"/>
    </source>
</evidence>
<dbReference type="InterPro" id="IPR049163">
    <property type="entry name" value="Pif1-like_2B_dom"/>
</dbReference>
<name>A0A180GUZ6_PUCT1</name>
<accession>A0A180GUZ6</accession>
<evidence type="ECO:0000313" key="4">
    <source>
        <dbReference type="Proteomes" id="UP000005240"/>
    </source>
</evidence>
<dbReference type="AlphaFoldDB" id="A0A180GUZ6"/>